<reference evidence="7" key="1">
    <citation type="submission" date="2020-07" db="EMBL/GenBank/DDBJ databases">
        <title>The High-quality genome of the commercially important snow crab, Chionoecetes opilio.</title>
        <authorList>
            <person name="Jeong J.-H."/>
            <person name="Ryu S."/>
        </authorList>
    </citation>
    <scope>NUCLEOTIDE SEQUENCE</scope>
    <source>
        <strain evidence="7">MADBK_172401_WGS</strain>
        <tissue evidence="7">Digestive gland</tissue>
    </source>
</reference>
<evidence type="ECO:0000256" key="2">
    <source>
        <dbReference type="ARBA" id="ARBA00022723"/>
    </source>
</evidence>
<dbReference type="EMBL" id="JACEEZ010023973">
    <property type="protein sequence ID" value="KAG0710655.1"/>
    <property type="molecule type" value="Genomic_DNA"/>
</dbReference>
<dbReference type="AlphaFoldDB" id="A0A8J5CFV2"/>
<dbReference type="Proteomes" id="UP000770661">
    <property type="component" value="Unassembled WGS sequence"/>
</dbReference>
<evidence type="ECO:0000313" key="8">
    <source>
        <dbReference type="Proteomes" id="UP000770661"/>
    </source>
</evidence>
<evidence type="ECO:0000256" key="4">
    <source>
        <dbReference type="ARBA" id="ARBA00022833"/>
    </source>
</evidence>
<accession>A0A8J5CFV2</accession>
<evidence type="ECO:0000256" key="3">
    <source>
        <dbReference type="ARBA" id="ARBA00022771"/>
    </source>
</evidence>
<evidence type="ECO:0000256" key="6">
    <source>
        <dbReference type="SAM" id="MobiDB-lite"/>
    </source>
</evidence>
<organism evidence="7 8">
    <name type="scientific">Chionoecetes opilio</name>
    <name type="common">Atlantic snow crab</name>
    <name type="synonym">Cancer opilio</name>
    <dbReference type="NCBI Taxonomy" id="41210"/>
    <lineage>
        <taxon>Eukaryota</taxon>
        <taxon>Metazoa</taxon>
        <taxon>Ecdysozoa</taxon>
        <taxon>Arthropoda</taxon>
        <taxon>Crustacea</taxon>
        <taxon>Multicrustacea</taxon>
        <taxon>Malacostraca</taxon>
        <taxon>Eumalacostraca</taxon>
        <taxon>Eucarida</taxon>
        <taxon>Decapoda</taxon>
        <taxon>Pleocyemata</taxon>
        <taxon>Brachyura</taxon>
        <taxon>Eubrachyura</taxon>
        <taxon>Majoidea</taxon>
        <taxon>Majidae</taxon>
        <taxon>Chionoecetes</taxon>
    </lineage>
</organism>
<comment type="subcellular location">
    <subcellularLocation>
        <location evidence="1">Nucleus</location>
    </subcellularLocation>
</comment>
<comment type="caution">
    <text evidence="7">The sequence shown here is derived from an EMBL/GenBank/DDBJ whole genome shotgun (WGS) entry which is preliminary data.</text>
</comment>
<dbReference type="PANTHER" id="PTHR46481:SF10">
    <property type="entry name" value="ZINC FINGER BED DOMAIN-CONTAINING PROTEIN 39"/>
    <property type="match status" value="1"/>
</dbReference>
<feature type="region of interest" description="Disordered" evidence="6">
    <location>
        <begin position="1"/>
        <end position="26"/>
    </location>
</feature>
<proteinExistence type="predicted"/>
<keyword evidence="4" id="KW-0862">Zinc</keyword>
<protein>
    <submittedName>
        <fullName evidence="7">Uncharacterized protein</fullName>
    </submittedName>
</protein>
<dbReference type="SUPFAM" id="SSF53098">
    <property type="entry name" value="Ribonuclease H-like"/>
    <property type="match status" value="1"/>
</dbReference>
<feature type="compositionally biased region" description="Acidic residues" evidence="6">
    <location>
        <begin position="12"/>
        <end position="24"/>
    </location>
</feature>
<keyword evidence="3" id="KW-0863">Zinc-finger</keyword>
<dbReference type="OrthoDB" id="5103at2759"/>
<keyword evidence="2" id="KW-0479">Metal-binding</keyword>
<dbReference type="PANTHER" id="PTHR46481">
    <property type="entry name" value="ZINC FINGER BED DOMAIN-CONTAINING PROTEIN 4"/>
    <property type="match status" value="1"/>
</dbReference>
<evidence type="ECO:0000313" key="7">
    <source>
        <dbReference type="EMBL" id="KAG0710655.1"/>
    </source>
</evidence>
<evidence type="ECO:0000256" key="1">
    <source>
        <dbReference type="ARBA" id="ARBA00004123"/>
    </source>
</evidence>
<dbReference type="InterPro" id="IPR012337">
    <property type="entry name" value="RNaseH-like_sf"/>
</dbReference>
<sequence>MTAGNSSGAECDREENGEEELEGEEAAHNSLQEVVNDVHLEANSVASGRRTLHTLQLCVHDVLKTDKNIKSLLNKVRKIVNKTHTQNMRLIFKNSSVSLPKLDCETRWGPTYDRLESMADKKSFLNQIGLANESLLLLEENWEKISEVTETLKPLRDATFVMRPS</sequence>
<evidence type="ECO:0000256" key="5">
    <source>
        <dbReference type="ARBA" id="ARBA00023242"/>
    </source>
</evidence>
<gene>
    <name evidence="7" type="ORF">GWK47_022357</name>
</gene>
<keyword evidence="5" id="KW-0539">Nucleus</keyword>
<dbReference type="GO" id="GO:0005634">
    <property type="term" value="C:nucleus"/>
    <property type="evidence" value="ECO:0007669"/>
    <property type="project" value="UniProtKB-SubCell"/>
</dbReference>
<dbReference type="GO" id="GO:0008270">
    <property type="term" value="F:zinc ion binding"/>
    <property type="evidence" value="ECO:0007669"/>
    <property type="project" value="UniProtKB-KW"/>
</dbReference>
<keyword evidence="8" id="KW-1185">Reference proteome</keyword>
<dbReference type="InterPro" id="IPR052035">
    <property type="entry name" value="ZnF_BED_domain_contain"/>
</dbReference>
<name>A0A8J5CFV2_CHIOP</name>